<feature type="transmembrane region" description="Helical" evidence="2">
    <location>
        <begin position="130"/>
        <end position="149"/>
    </location>
</feature>
<protein>
    <submittedName>
        <fullName evidence="3">Uncharacterized protein</fullName>
    </submittedName>
</protein>
<feature type="transmembrane region" description="Helical" evidence="2">
    <location>
        <begin position="50"/>
        <end position="69"/>
    </location>
</feature>
<dbReference type="Proteomes" id="UP000567922">
    <property type="component" value="Unassembled WGS sequence"/>
</dbReference>
<organism evidence="3 4">
    <name type="scientific">Hoyosella altamirensis</name>
    <dbReference type="NCBI Taxonomy" id="616997"/>
    <lineage>
        <taxon>Bacteria</taxon>
        <taxon>Bacillati</taxon>
        <taxon>Actinomycetota</taxon>
        <taxon>Actinomycetes</taxon>
        <taxon>Mycobacteriales</taxon>
        <taxon>Hoyosellaceae</taxon>
        <taxon>Hoyosella</taxon>
    </lineage>
</organism>
<keyword evidence="4" id="KW-1185">Reference proteome</keyword>
<evidence type="ECO:0000256" key="1">
    <source>
        <dbReference type="SAM" id="MobiDB-lite"/>
    </source>
</evidence>
<accession>A0A839RIL3</accession>
<evidence type="ECO:0000313" key="4">
    <source>
        <dbReference type="Proteomes" id="UP000567922"/>
    </source>
</evidence>
<dbReference type="RefSeq" id="WP_064440195.1">
    <property type="nucleotide sequence ID" value="NZ_BDDI01000007.1"/>
</dbReference>
<name>A0A839RIL3_9ACTN</name>
<keyword evidence="2" id="KW-1133">Transmembrane helix</keyword>
<evidence type="ECO:0000256" key="2">
    <source>
        <dbReference type="SAM" id="Phobius"/>
    </source>
</evidence>
<sequence length="166" mass="16989">MTDASGGPPCPQPPRSPSGHRSGGNPDATSQAAELLEAATAAFSNSVETVALSASAVLIPAALITGTLLRRVLDRVRAERGDTYCADHPLLVTNPRGRGDGQRVLGSTIGMGSTPEPLECVPRQTLRVRVLGTAIVAEIVLVTVAALVVEGSDPLMAADSATELAE</sequence>
<feature type="region of interest" description="Disordered" evidence="1">
    <location>
        <begin position="1"/>
        <end position="29"/>
    </location>
</feature>
<keyword evidence="2" id="KW-0472">Membrane</keyword>
<dbReference type="AlphaFoldDB" id="A0A839RIL3"/>
<reference evidence="3 4" key="1">
    <citation type="submission" date="2020-08" db="EMBL/GenBank/DDBJ databases">
        <title>Sequencing the genomes of 1000 actinobacteria strains.</title>
        <authorList>
            <person name="Klenk H.-P."/>
        </authorList>
    </citation>
    <scope>NUCLEOTIDE SEQUENCE [LARGE SCALE GENOMIC DNA]</scope>
    <source>
        <strain evidence="3 4">DSM 45258</strain>
    </source>
</reference>
<comment type="caution">
    <text evidence="3">The sequence shown here is derived from an EMBL/GenBank/DDBJ whole genome shotgun (WGS) entry which is preliminary data.</text>
</comment>
<gene>
    <name evidence="3" type="ORF">FHU29_000714</name>
</gene>
<dbReference type="EMBL" id="JACHWS010000001">
    <property type="protein sequence ID" value="MBB3036280.1"/>
    <property type="molecule type" value="Genomic_DNA"/>
</dbReference>
<proteinExistence type="predicted"/>
<evidence type="ECO:0000313" key="3">
    <source>
        <dbReference type="EMBL" id="MBB3036280.1"/>
    </source>
</evidence>
<keyword evidence="2" id="KW-0812">Transmembrane</keyword>